<dbReference type="InterPro" id="IPR036179">
    <property type="entry name" value="Ig-like_dom_sf"/>
</dbReference>
<evidence type="ECO:0000256" key="2">
    <source>
        <dbReference type="ARBA" id="ARBA00023136"/>
    </source>
</evidence>
<dbReference type="PANTHER" id="PTHR11640:SF31">
    <property type="entry name" value="IRREGULAR CHIASM C-ROUGHEST PROTEIN-RELATED"/>
    <property type="match status" value="1"/>
</dbReference>
<dbReference type="OrthoDB" id="6140914at2759"/>
<dbReference type="InterPro" id="IPR013783">
    <property type="entry name" value="Ig-like_fold"/>
</dbReference>
<dbReference type="CDD" id="cd00096">
    <property type="entry name" value="Ig"/>
    <property type="match status" value="1"/>
</dbReference>
<dbReference type="GO" id="GO:0098609">
    <property type="term" value="P:cell-cell adhesion"/>
    <property type="evidence" value="ECO:0007669"/>
    <property type="project" value="TreeGrafter"/>
</dbReference>
<protein>
    <recommendedName>
        <fullName evidence="6">Ig-like domain-containing protein</fullName>
    </recommendedName>
</protein>
<comment type="subcellular location">
    <subcellularLocation>
        <location evidence="1">Membrane</location>
        <topology evidence="1">Single-pass type I membrane protein</topology>
    </subcellularLocation>
</comment>
<evidence type="ECO:0000313" key="7">
    <source>
        <dbReference type="EMBL" id="CAC5358375.1"/>
    </source>
</evidence>
<dbReference type="GO" id="GO:0005886">
    <property type="term" value="C:plasma membrane"/>
    <property type="evidence" value="ECO:0007669"/>
    <property type="project" value="TreeGrafter"/>
</dbReference>
<dbReference type="GO" id="GO:0050839">
    <property type="term" value="F:cell adhesion molecule binding"/>
    <property type="evidence" value="ECO:0007669"/>
    <property type="project" value="TreeGrafter"/>
</dbReference>
<keyword evidence="3" id="KW-1015">Disulfide bond</keyword>
<dbReference type="SUPFAM" id="SSF48726">
    <property type="entry name" value="Immunoglobulin"/>
    <property type="match status" value="2"/>
</dbReference>
<dbReference type="PANTHER" id="PTHR11640">
    <property type="entry name" value="NEPHRIN"/>
    <property type="match status" value="1"/>
</dbReference>
<dbReference type="EMBL" id="CACVKT020000346">
    <property type="protein sequence ID" value="CAC5358375.1"/>
    <property type="molecule type" value="Genomic_DNA"/>
</dbReference>
<accession>A0A6J7ZXK7</accession>
<organism evidence="7 8">
    <name type="scientific">Mytilus coruscus</name>
    <name type="common">Sea mussel</name>
    <dbReference type="NCBI Taxonomy" id="42192"/>
    <lineage>
        <taxon>Eukaryota</taxon>
        <taxon>Metazoa</taxon>
        <taxon>Spiralia</taxon>
        <taxon>Lophotrochozoa</taxon>
        <taxon>Mollusca</taxon>
        <taxon>Bivalvia</taxon>
        <taxon>Autobranchia</taxon>
        <taxon>Pteriomorphia</taxon>
        <taxon>Mytilida</taxon>
        <taxon>Mytiloidea</taxon>
        <taxon>Mytilidae</taxon>
        <taxon>Mytilinae</taxon>
        <taxon>Mytilus</taxon>
    </lineage>
</organism>
<evidence type="ECO:0000256" key="4">
    <source>
        <dbReference type="ARBA" id="ARBA00023180"/>
    </source>
</evidence>
<proteinExistence type="predicted"/>
<dbReference type="AlphaFoldDB" id="A0A6J7ZXK7"/>
<dbReference type="PROSITE" id="PS50835">
    <property type="entry name" value="IG_LIKE"/>
    <property type="match status" value="1"/>
</dbReference>
<keyword evidence="4" id="KW-0325">Glycoprotein</keyword>
<dbReference type="Proteomes" id="UP000507470">
    <property type="component" value="Unassembled WGS sequence"/>
</dbReference>
<sequence>MPKKENNFYITTDAPDITVSSPNYTQIDENRTVTCNPSGNPDSYTYHKWQHKSSFGSLIREFGGNKTLILPDVLKVLRYQDSGEYICTASNGIKDNGNKFEQTGSGYVIVKAQPVFTTDTINRVKQFGEIDKSVEIYVNVYSVPKFTSYIWEWDGKSTTQNSAKYESSSTPTLVVDKIHGKKVQLDGYKLTLTIQDLKTVDFTNYTVTLKSGFEDVSYTIILESASRYIIPRLTLYIQLFTQIL</sequence>
<name>A0A6J7ZXK7_MYTCO</name>
<reference evidence="7 8" key="1">
    <citation type="submission" date="2020-06" db="EMBL/GenBank/DDBJ databases">
        <authorList>
            <person name="Li R."/>
            <person name="Bekaert M."/>
        </authorList>
    </citation>
    <scope>NUCLEOTIDE SEQUENCE [LARGE SCALE GENOMIC DNA]</scope>
    <source>
        <strain evidence="8">wild</strain>
    </source>
</reference>
<dbReference type="Gene3D" id="2.60.40.10">
    <property type="entry name" value="Immunoglobulins"/>
    <property type="match status" value="2"/>
</dbReference>
<feature type="domain" description="Ig-like" evidence="6">
    <location>
        <begin position="15"/>
        <end position="105"/>
    </location>
</feature>
<gene>
    <name evidence="7" type="ORF">MCOR_1652</name>
</gene>
<evidence type="ECO:0000313" key="8">
    <source>
        <dbReference type="Proteomes" id="UP000507470"/>
    </source>
</evidence>
<evidence type="ECO:0000256" key="5">
    <source>
        <dbReference type="ARBA" id="ARBA00023319"/>
    </source>
</evidence>
<dbReference type="GO" id="GO:0005911">
    <property type="term" value="C:cell-cell junction"/>
    <property type="evidence" value="ECO:0007669"/>
    <property type="project" value="TreeGrafter"/>
</dbReference>
<dbReference type="InterPro" id="IPR051275">
    <property type="entry name" value="Cell_adhesion_signaling"/>
</dbReference>
<keyword evidence="2" id="KW-0472">Membrane</keyword>
<evidence type="ECO:0000256" key="1">
    <source>
        <dbReference type="ARBA" id="ARBA00004479"/>
    </source>
</evidence>
<evidence type="ECO:0000256" key="3">
    <source>
        <dbReference type="ARBA" id="ARBA00023157"/>
    </source>
</evidence>
<keyword evidence="5" id="KW-0393">Immunoglobulin domain</keyword>
<dbReference type="Pfam" id="PF13927">
    <property type="entry name" value="Ig_3"/>
    <property type="match status" value="1"/>
</dbReference>
<evidence type="ECO:0000259" key="6">
    <source>
        <dbReference type="PROSITE" id="PS50835"/>
    </source>
</evidence>
<dbReference type="InterPro" id="IPR007110">
    <property type="entry name" value="Ig-like_dom"/>
</dbReference>
<keyword evidence="8" id="KW-1185">Reference proteome</keyword>